<dbReference type="Pfam" id="PF00072">
    <property type="entry name" value="Response_reg"/>
    <property type="match status" value="1"/>
</dbReference>
<dbReference type="Gene3D" id="6.10.250.690">
    <property type="match status" value="1"/>
</dbReference>
<dbReference type="AlphaFoldDB" id="A0A2V1JYI3"/>
<dbReference type="Gene3D" id="3.40.50.2300">
    <property type="match status" value="1"/>
</dbReference>
<comment type="caution">
    <text evidence="10">The sequence shown here is derived from an EMBL/GenBank/DDBJ whole genome shotgun (WGS) entry which is preliminary data.</text>
</comment>
<dbReference type="GO" id="GO:0006355">
    <property type="term" value="P:regulation of DNA-templated transcription"/>
    <property type="evidence" value="ECO:0007669"/>
    <property type="project" value="InterPro"/>
</dbReference>
<dbReference type="SMART" id="SM00448">
    <property type="entry name" value="REC"/>
    <property type="match status" value="1"/>
</dbReference>
<keyword evidence="1 6" id="KW-0597">Phosphoprotein</keyword>
<dbReference type="Gene3D" id="1.10.10.10">
    <property type="entry name" value="Winged helix-like DNA-binding domain superfamily/Winged helix DNA-binding domain"/>
    <property type="match status" value="1"/>
</dbReference>
<sequence length="222" mass="25248">MRVLVVEDDSKVSYWLGSKLQTSGYQCTLVDNGEDALAAIEREAFDVIILDRMLPRLDGIQVLQRLKGRRHPPIIILSAVDQPDDRVEGLRAGADDYLGKPFDFSELLARIEVLVRRMGGQVDEELVLYAADLRMDVLRREVRRGDAVLDLTDKEFKLLQVLLEHSGRVVTRSMLLQRVWGYEFDPQTNLIDVHMSKLRAKLDKGFEAALLRTIRSVGYVLG</sequence>
<reference evidence="11" key="1">
    <citation type="submission" date="2018-05" db="EMBL/GenBank/DDBJ databases">
        <authorList>
            <person name="Li Y."/>
        </authorList>
    </citation>
    <scope>NUCLEOTIDE SEQUENCE [LARGE SCALE GENOMIC DNA]</scope>
    <source>
        <strain evidence="11">3d-2-2</strain>
    </source>
</reference>
<dbReference type="SMART" id="SM00862">
    <property type="entry name" value="Trans_reg_C"/>
    <property type="match status" value="1"/>
</dbReference>
<evidence type="ECO:0000256" key="3">
    <source>
        <dbReference type="ARBA" id="ARBA00023015"/>
    </source>
</evidence>
<dbReference type="GO" id="GO:0005829">
    <property type="term" value="C:cytosol"/>
    <property type="evidence" value="ECO:0007669"/>
    <property type="project" value="TreeGrafter"/>
</dbReference>
<organism evidence="10 11">
    <name type="scientific">Corticimicrobacter populi</name>
    <dbReference type="NCBI Taxonomy" id="2175229"/>
    <lineage>
        <taxon>Bacteria</taxon>
        <taxon>Pseudomonadati</taxon>
        <taxon>Pseudomonadota</taxon>
        <taxon>Betaproteobacteria</taxon>
        <taxon>Burkholderiales</taxon>
        <taxon>Alcaligenaceae</taxon>
        <taxon>Corticimicrobacter</taxon>
    </lineage>
</organism>
<dbReference type="Pfam" id="PF00486">
    <property type="entry name" value="Trans_reg_C"/>
    <property type="match status" value="1"/>
</dbReference>
<evidence type="ECO:0000256" key="1">
    <source>
        <dbReference type="ARBA" id="ARBA00022553"/>
    </source>
</evidence>
<dbReference type="GO" id="GO:0000156">
    <property type="term" value="F:phosphorelay response regulator activity"/>
    <property type="evidence" value="ECO:0007669"/>
    <property type="project" value="TreeGrafter"/>
</dbReference>
<dbReference type="PANTHER" id="PTHR48111">
    <property type="entry name" value="REGULATOR OF RPOS"/>
    <property type="match status" value="1"/>
</dbReference>
<accession>A0A2V1JYI3</accession>
<evidence type="ECO:0000256" key="6">
    <source>
        <dbReference type="PROSITE-ProRule" id="PRU00169"/>
    </source>
</evidence>
<feature type="domain" description="Response regulatory" evidence="8">
    <location>
        <begin position="2"/>
        <end position="115"/>
    </location>
</feature>
<dbReference type="Proteomes" id="UP000245212">
    <property type="component" value="Unassembled WGS sequence"/>
</dbReference>
<evidence type="ECO:0000256" key="4">
    <source>
        <dbReference type="ARBA" id="ARBA00023125"/>
    </source>
</evidence>
<dbReference type="CDD" id="cd00383">
    <property type="entry name" value="trans_reg_C"/>
    <property type="match status" value="1"/>
</dbReference>
<keyword evidence="4 7" id="KW-0238">DNA-binding</keyword>
<evidence type="ECO:0000313" key="10">
    <source>
        <dbReference type="EMBL" id="PWF21472.1"/>
    </source>
</evidence>
<dbReference type="EMBL" id="QETA01000007">
    <property type="protein sequence ID" value="PWF21472.1"/>
    <property type="molecule type" value="Genomic_DNA"/>
</dbReference>
<dbReference type="GO" id="GO:0000976">
    <property type="term" value="F:transcription cis-regulatory region binding"/>
    <property type="evidence" value="ECO:0007669"/>
    <property type="project" value="TreeGrafter"/>
</dbReference>
<dbReference type="InterPro" id="IPR036388">
    <property type="entry name" value="WH-like_DNA-bd_sf"/>
</dbReference>
<dbReference type="RefSeq" id="WP_109062816.1">
    <property type="nucleotide sequence ID" value="NZ_QETA01000007.1"/>
</dbReference>
<evidence type="ECO:0000259" key="8">
    <source>
        <dbReference type="PROSITE" id="PS50110"/>
    </source>
</evidence>
<dbReference type="PROSITE" id="PS50110">
    <property type="entry name" value="RESPONSE_REGULATORY"/>
    <property type="match status" value="1"/>
</dbReference>
<dbReference type="InterPro" id="IPR011006">
    <property type="entry name" value="CheY-like_superfamily"/>
</dbReference>
<feature type="domain" description="OmpR/PhoB-type" evidence="9">
    <location>
        <begin position="125"/>
        <end position="222"/>
    </location>
</feature>
<dbReference type="GO" id="GO:0032993">
    <property type="term" value="C:protein-DNA complex"/>
    <property type="evidence" value="ECO:0007669"/>
    <property type="project" value="TreeGrafter"/>
</dbReference>
<protein>
    <submittedName>
        <fullName evidence="10">DNA-binding response regulator</fullName>
    </submittedName>
</protein>
<keyword evidence="5" id="KW-0804">Transcription</keyword>
<dbReference type="FunFam" id="1.10.10.10:FF:000005">
    <property type="entry name" value="Two-component system response regulator"/>
    <property type="match status" value="1"/>
</dbReference>
<feature type="DNA-binding region" description="OmpR/PhoB-type" evidence="7">
    <location>
        <begin position="125"/>
        <end position="222"/>
    </location>
</feature>
<evidence type="ECO:0000259" key="9">
    <source>
        <dbReference type="PROSITE" id="PS51755"/>
    </source>
</evidence>
<evidence type="ECO:0000256" key="2">
    <source>
        <dbReference type="ARBA" id="ARBA00023012"/>
    </source>
</evidence>
<feature type="modified residue" description="4-aspartylphosphate" evidence="6">
    <location>
        <position position="51"/>
    </location>
</feature>
<dbReference type="SUPFAM" id="SSF52172">
    <property type="entry name" value="CheY-like"/>
    <property type="match status" value="1"/>
</dbReference>
<keyword evidence="2" id="KW-0902">Two-component regulatory system</keyword>
<dbReference type="InterPro" id="IPR001789">
    <property type="entry name" value="Sig_transdc_resp-reg_receiver"/>
</dbReference>
<name>A0A2V1JYI3_9BURK</name>
<evidence type="ECO:0000256" key="5">
    <source>
        <dbReference type="ARBA" id="ARBA00023163"/>
    </source>
</evidence>
<dbReference type="InterPro" id="IPR039420">
    <property type="entry name" value="WalR-like"/>
</dbReference>
<proteinExistence type="predicted"/>
<gene>
    <name evidence="10" type="ORF">DD235_14465</name>
</gene>
<dbReference type="PROSITE" id="PS51755">
    <property type="entry name" value="OMPR_PHOB"/>
    <property type="match status" value="1"/>
</dbReference>
<dbReference type="PANTHER" id="PTHR48111:SF76">
    <property type="entry name" value="TWO-COMPONENT RESPONSE REGULATOR"/>
    <property type="match status" value="1"/>
</dbReference>
<dbReference type="InterPro" id="IPR001867">
    <property type="entry name" value="OmpR/PhoB-type_DNA-bd"/>
</dbReference>
<keyword evidence="11" id="KW-1185">Reference proteome</keyword>
<keyword evidence="3" id="KW-0805">Transcription regulation</keyword>
<evidence type="ECO:0000313" key="11">
    <source>
        <dbReference type="Proteomes" id="UP000245212"/>
    </source>
</evidence>
<evidence type="ECO:0000256" key="7">
    <source>
        <dbReference type="PROSITE-ProRule" id="PRU01091"/>
    </source>
</evidence>